<proteinExistence type="predicted"/>
<protein>
    <submittedName>
        <fullName evidence="2">Uncharacterized protein</fullName>
    </submittedName>
</protein>
<evidence type="ECO:0000313" key="2">
    <source>
        <dbReference type="EMBL" id="SPF32315.1"/>
    </source>
</evidence>
<sequence>MAWRHCASAEVWGWRWRWKTRCDRAANLFEVTAGYSNFDMGSIMQRRSSPWEHPSPRFDGRDLTPGPRLRD</sequence>
<feature type="compositionally biased region" description="Basic and acidic residues" evidence="1">
    <location>
        <begin position="54"/>
        <end position="71"/>
    </location>
</feature>
<reference evidence="3" key="1">
    <citation type="submission" date="2018-02" db="EMBL/GenBank/DDBJ databases">
        <authorList>
            <person name="Hausmann B."/>
        </authorList>
    </citation>
    <scope>NUCLEOTIDE SEQUENCE [LARGE SCALE GENOMIC DNA]</scope>
    <source>
        <strain evidence="3">Peat soil MAG SbA1</strain>
    </source>
</reference>
<evidence type="ECO:0000313" key="3">
    <source>
        <dbReference type="Proteomes" id="UP000238701"/>
    </source>
</evidence>
<organism evidence="2 3">
    <name type="scientific">Candidatus Sulfotelmatobacter kueseliae</name>
    <dbReference type="NCBI Taxonomy" id="2042962"/>
    <lineage>
        <taxon>Bacteria</taxon>
        <taxon>Pseudomonadati</taxon>
        <taxon>Acidobacteriota</taxon>
        <taxon>Terriglobia</taxon>
        <taxon>Terriglobales</taxon>
        <taxon>Candidatus Korobacteraceae</taxon>
        <taxon>Candidatus Sulfotelmatobacter</taxon>
    </lineage>
</organism>
<gene>
    <name evidence="2" type="ORF">SBA1_1040083</name>
</gene>
<name>A0A2U3JY13_9BACT</name>
<accession>A0A2U3JY13</accession>
<feature type="region of interest" description="Disordered" evidence="1">
    <location>
        <begin position="46"/>
        <end position="71"/>
    </location>
</feature>
<dbReference type="Proteomes" id="UP000238701">
    <property type="component" value="Unassembled WGS sequence"/>
</dbReference>
<dbReference type="EMBL" id="OMOD01000007">
    <property type="protein sequence ID" value="SPF32315.1"/>
    <property type="molecule type" value="Genomic_DNA"/>
</dbReference>
<dbReference type="AlphaFoldDB" id="A0A2U3JY13"/>
<evidence type="ECO:0000256" key="1">
    <source>
        <dbReference type="SAM" id="MobiDB-lite"/>
    </source>
</evidence>